<gene>
    <name evidence="4" type="ORF">AAEO58_01230</name>
</gene>
<dbReference type="Gene3D" id="2.130.10.10">
    <property type="entry name" value="YVTN repeat-like/Quinoprotein amine dehydrogenase"/>
    <property type="match status" value="3"/>
</dbReference>
<dbReference type="InterPro" id="IPR011123">
    <property type="entry name" value="Y_Y_Y"/>
</dbReference>
<protein>
    <submittedName>
        <fullName evidence="4">Histidine kinase</fullName>
    </submittedName>
</protein>
<dbReference type="PANTHER" id="PTHR34220:SF7">
    <property type="entry name" value="SENSOR HISTIDINE KINASE YPDA"/>
    <property type="match status" value="1"/>
</dbReference>
<dbReference type="Pfam" id="PF07495">
    <property type="entry name" value="Y_Y_Y"/>
    <property type="match status" value="1"/>
</dbReference>
<dbReference type="Gene3D" id="3.30.565.10">
    <property type="entry name" value="Histidine kinase-like ATPase, C-terminal domain"/>
    <property type="match status" value="1"/>
</dbReference>
<evidence type="ECO:0000313" key="4">
    <source>
        <dbReference type="EMBL" id="MEL1246655.1"/>
    </source>
</evidence>
<feature type="domain" description="Signal transduction histidine kinase internal region" evidence="2">
    <location>
        <begin position="707"/>
        <end position="785"/>
    </location>
</feature>
<dbReference type="Pfam" id="PF06580">
    <property type="entry name" value="His_kinase"/>
    <property type="match status" value="1"/>
</dbReference>
<feature type="transmembrane region" description="Helical" evidence="1">
    <location>
        <begin position="664"/>
        <end position="685"/>
    </location>
</feature>
<keyword evidence="1" id="KW-0812">Transmembrane</keyword>
<name>A0ABU9I384_9FLAO</name>
<dbReference type="InterPro" id="IPR010559">
    <property type="entry name" value="Sig_transdc_His_kin_internal"/>
</dbReference>
<dbReference type="Gene3D" id="2.60.40.10">
    <property type="entry name" value="Immunoglobulins"/>
    <property type="match status" value="1"/>
</dbReference>
<keyword evidence="1" id="KW-0472">Membrane</keyword>
<proteinExistence type="predicted"/>
<organism evidence="4 5">
    <name type="scientific">Flavobacterium helocola</name>
    <dbReference type="NCBI Taxonomy" id="3139139"/>
    <lineage>
        <taxon>Bacteria</taxon>
        <taxon>Pseudomonadati</taxon>
        <taxon>Bacteroidota</taxon>
        <taxon>Flavobacteriia</taxon>
        <taxon>Flavobacteriales</taxon>
        <taxon>Flavobacteriaceae</taxon>
        <taxon>Flavobacterium</taxon>
    </lineage>
</organism>
<dbReference type="InterPro" id="IPR015943">
    <property type="entry name" value="WD40/YVTN_repeat-like_dom_sf"/>
</dbReference>
<dbReference type="PANTHER" id="PTHR34220">
    <property type="entry name" value="SENSOR HISTIDINE KINASE YPDA"/>
    <property type="match status" value="1"/>
</dbReference>
<dbReference type="SUPFAM" id="SSF55874">
    <property type="entry name" value="ATPase domain of HSP90 chaperone/DNA topoisomerase II/histidine kinase"/>
    <property type="match status" value="1"/>
</dbReference>
<accession>A0ABU9I384</accession>
<sequence length="915" mass="105686">MGTDKGLVSYDGVHFTLYPFDENLSNSVNSIQEDENGVIYCKNFSNQIYFLSNERLNLDKAFNDLISKKKLSIVDFSVLGKQKVLLTSNQFFGIASNKHFVIYQSNLVENDFYHLSYNTVSNEFYISSLDNILSFKNKKLQNKIKVKNGGNILEFHQGTLCYSAKSIENKVKVGDSFINLSNLKQTVINKITSCESDLWICSNDGVFEINLDKKKAENEFLKGKRVSDIVRDNEGNHWISTLDNGLFFMPNKSLKNLSIQQIDEQKKPNFSRVKIAKNGHFFVATSTGCVYEFDKNGNQILKYQSENNFEIEFITLHNDLILTSAAIFKVGNPKPISEKKLYFGKEVVIDSYGNLFIASSSYAGLLASDFKKHLIIPKNYKSYNFRNFGINTSFLCFRERRARTVFFDKISNIYYVAYNDDLYYYDNYGKANIIKLPNNEPIIASEIIQNNDGSLWIATTQKGIMQIKNQKVVQHLTAKNKLTSNNCRRIEIDSEKLWILNDKGIEIYNFKTKEIKNASANLCMKGITINDFVVSNNTVAFITNEGVFYTNKNIVDTDFVPQFEFTNLWVNNNKIPFKNHIVLDYDENTIQIDFRTIHYKSLGDYKYEYRIKNSSNTWNAISSQTPNVKFESLKSGNYIFQIRVKYDNRTTKIKELSFEVKKPFWLQWWFILFEVITLGFIIYFVNKNAVLRTKKKQEVKEQLALSQITALRSQMNPHFMFNVLNSVQGLIYSNQKSKASEYLGKFSDLMRKILEASDKKEITVEKEFEMLEMYVSLEKSRFDNDFEYTFSLPIGLDLSQYKIPSMIIQPFVENAIKHGLMHKKGAKELHIIAEIVTDYWHFTVEDNGVGRTKSEQINKNFKSHNSFATKAIDTRIALINKIATSKIEIQIEDKLSNSNESLGTKISILIPVKII</sequence>
<evidence type="ECO:0000259" key="2">
    <source>
        <dbReference type="Pfam" id="PF06580"/>
    </source>
</evidence>
<dbReference type="Proteomes" id="UP001393056">
    <property type="component" value="Unassembled WGS sequence"/>
</dbReference>
<dbReference type="RefSeq" id="WP_341681267.1">
    <property type="nucleotide sequence ID" value="NZ_JBBYHT010000001.1"/>
</dbReference>
<keyword evidence="4" id="KW-0418">Kinase</keyword>
<keyword evidence="1" id="KW-1133">Transmembrane helix</keyword>
<dbReference type="InterPro" id="IPR013783">
    <property type="entry name" value="Ig-like_fold"/>
</dbReference>
<feature type="domain" description="Two component regulator three Y" evidence="3">
    <location>
        <begin position="599"/>
        <end position="660"/>
    </location>
</feature>
<dbReference type="SUPFAM" id="SSF101898">
    <property type="entry name" value="NHL repeat"/>
    <property type="match status" value="1"/>
</dbReference>
<keyword evidence="5" id="KW-1185">Reference proteome</keyword>
<evidence type="ECO:0000256" key="1">
    <source>
        <dbReference type="SAM" id="Phobius"/>
    </source>
</evidence>
<dbReference type="InterPro" id="IPR036890">
    <property type="entry name" value="HATPase_C_sf"/>
</dbReference>
<keyword evidence="4" id="KW-0808">Transferase</keyword>
<evidence type="ECO:0000259" key="3">
    <source>
        <dbReference type="Pfam" id="PF07495"/>
    </source>
</evidence>
<evidence type="ECO:0000313" key="5">
    <source>
        <dbReference type="Proteomes" id="UP001393056"/>
    </source>
</evidence>
<dbReference type="InterPro" id="IPR050640">
    <property type="entry name" value="Bact_2-comp_sensor_kinase"/>
</dbReference>
<comment type="caution">
    <text evidence="4">The sequence shown here is derived from an EMBL/GenBank/DDBJ whole genome shotgun (WGS) entry which is preliminary data.</text>
</comment>
<dbReference type="EMBL" id="JBBYHT010000001">
    <property type="protein sequence ID" value="MEL1246655.1"/>
    <property type="molecule type" value="Genomic_DNA"/>
</dbReference>
<reference evidence="4 5" key="1">
    <citation type="submission" date="2024-04" db="EMBL/GenBank/DDBJ databases">
        <title>Flavobacterium sp. DGU41 16S ribosomal RNA gene Genome sequencing and assembly.</title>
        <authorList>
            <person name="Park S."/>
        </authorList>
    </citation>
    <scope>NUCLEOTIDE SEQUENCE [LARGE SCALE GENOMIC DNA]</scope>
    <source>
        <strain evidence="4 5">DGU41</strain>
    </source>
</reference>
<dbReference type="GO" id="GO:0016301">
    <property type="term" value="F:kinase activity"/>
    <property type="evidence" value="ECO:0007669"/>
    <property type="project" value="UniProtKB-KW"/>
</dbReference>